<comment type="caution">
    <text evidence="3">The sequence shown here is derived from an EMBL/GenBank/DDBJ whole genome shotgun (WGS) entry which is preliminary data.</text>
</comment>
<feature type="transmembrane region" description="Helical" evidence="2">
    <location>
        <begin position="6"/>
        <end position="27"/>
    </location>
</feature>
<feature type="compositionally biased region" description="Basic residues" evidence="1">
    <location>
        <begin position="62"/>
        <end position="72"/>
    </location>
</feature>
<reference evidence="3 6" key="2">
    <citation type="submission" date="2019-07" db="EMBL/GenBank/DDBJ databases">
        <title>Whole genome shotgun sequence of Myxococcus fulvus NBRC 100333.</title>
        <authorList>
            <person name="Hosoyama A."/>
            <person name="Uohara A."/>
            <person name="Ohji S."/>
            <person name="Ichikawa N."/>
        </authorList>
    </citation>
    <scope>NUCLEOTIDE SEQUENCE [LARGE SCALE GENOMIC DNA]</scope>
    <source>
        <strain evidence="3 6">NBRC 100333</strain>
    </source>
</reference>
<dbReference type="OrthoDB" id="5524286at2"/>
<dbReference type="STRING" id="1334629.MFUL124B02_04505"/>
<dbReference type="EMBL" id="BJXR01000012">
    <property type="protein sequence ID" value="GEN05736.1"/>
    <property type="molecule type" value="Genomic_DNA"/>
</dbReference>
<dbReference type="RefSeq" id="WP_074949005.1">
    <property type="nucleotide sequence ID" value="NZ_BJXR01000012.1"/>
</dbReference>
<accession>A0A511SV12</accession>
<gene>
    <name evidence="3" type="ORF">MFU01_07730</name>
    <name evidence="4" type="ORF">SAMN05443572_101716</name>
</gene>
<organism evidence="3 6">
    <name type="scientific">Myxococcus fulvus</name>
    <dbReference type="NCBI Taxonomy" id="33"/>
    <lineage>
        <taxon>Bacteria</taxon>
        <taxon>Pseudomonadati</taxon>
        <taxon>Myxococcota</taxon>
        <taxon>Myxococcia</taxon>
        <taxon>Myxococcales</taxon>
        <taxon>Cystobacterineae</taxon>
        <taxon>Myxococcaceae</taxon>
        <taxon>Myxococcus</taxon>
    </lineage>
</organism>
<evidence type="ECO:0000256" key="2">
    <source>
        <dbReference type="SAM" id="Phobius"/>
    </source>
</evidence>
<keyword evidence="2" id="KW-0812">Transmembrane</keyword>
<dbReference type="Proteomes" id="UP000183760">
    <property type="component" value="Unassembled WGS sequence"/>
</dbReference>
<name>A0A511SV12_MYXFU</name>
<keyword evidence="2" id="KW-1133">Transmembrane helix</keyword>
<proteinExistence type="predicted"/>
<evidence type="ECO:0000256" key="1">
    <source>
        <dbReference type="SAM" id="MobiDB-lite"/>
    </source>
</evidence>
<evidence type="ECO:0000313" key="6">
    <source>
        <dbReference type="Proteomes" id="UP000321514"/>
    </source>
</evidence>
<protein>
    <submittedName>
        <fullName evidence="3">Uncharacterized protein</fullName>
    </submittedName>
</protein>
<feature type="region of interest" description="Disordered" evidence="1">
    <location>
        <begin position="50"/>
        <end position="72"/>
    </location>
</feature>
<dbReference type="AlphaFoldDB" id="A0A511SV12"/>
<dbReference type="EMBL" id="FOIB01000001">
    <property type="protein sequence ID" value="SES96905.1"/>
    <property type="molecule type" value="Genomic_DNA"/>
</dbReference>
<evidence type="ECO:0000313" key="5">
    <source>
        <dbReference type="Proteomes" id="UP000183760"/>
    </source>
</evidence>
<dbReference type="Proteomes" id="UP000321514">
    <property type="component" value="Unassembled WGS sequence"/>
</dbReference>
<reference evidence="4 5" key="1">
    <citation type="submission" date="2016-10" db="EMBL/GenBank/DDBJ databases">
        <authorList>
            <person name="Varghese N."/>
            <person name="Submissions S."/>
        </authorList>
    </citation>
    <scope>NUCLEOTIDE SEQUENCE [LARGE SCALE GENOMIC DNA]</scope>
    <source>
        <strain evidence="4 5">DSM 16525</strain>
    </source>
</reference>
<evidence type="ECO:0000313" key="3">
    <source>
        <dbReference type="EMBL" id="GEN05736.1"/>
    </source>
</evidence>
<evidence type="ECO:0000313" key="4">
    <source>
        <dbReference type="EMBL" id="SES96905.1"/>
    </source>
</evidence>
<keyword evidence="5" id="KW-1185">Reference proteome</keyword>
<keyword evidence="2" id="KW-0472">Membrane</keyword>
<sequence length="72" mass="7941">MTILGAALFGTLLFGLIIFAVILFGAAGNKWEKDIREVTENQRARGIVGDVTMNDQEDEHHHPGRPHVHAHA</sequence>